<keyword evidence="8" id="KW-1185">Reference proteome</keyword>
<organism evidence="7 8">
    <name type="scientific">Symbiodinium microadriaticum</name>
    <name type="common">Dinoflagellate</name>
    <name type="synonym">Zooxanthella microadriatica</name>
    <dbReference type="NCBI Taxonomy" id="2951"/>
    <lineage>
        <taxon>Eukaryota</taxon>
        <taxon>Sar</taxon>
        <taxon>Alveolata</taxon>
        <taxon>Dinophyceae</taxon>
        <taxon>Suessiales</taxon>
        <taxon>Symbiodiniaceae</taxon>
        <taxon>Symbiodinium</taxon>
    </lineage>
</organism>
<comment type="subcellular location">
    <subcellularLocation>
        <location evidence="1">Membrane</location>
        <topology evidence="1">Multi-pass membrane protein</topology>
    </subcellularLocation>
</comment>
<comment type="caution">
    <text evidence="7">The sequence shown here is derived from an EMBL/GenBank/DDBJ whole genome shotgun (WGS) entry which is preliminary data.</text>
</comment>
<dbReference type="Pfam" id="PF00520">
    <property type="entry name" value="Ion_trans"/>
    <property type="match status" value="1"/>
</dbReference>
<evidence type="ECO:0000256" key="3">
    <source>
        <dbReference type="ARBA" id="ARBA00022989"/>
    </source>
</evidence>
<dbReference type="Gene3D" id="1.10.287.70">
    <property type="match status" value="1"/>
</dbReference>
<dbReference type="GO" id="GO:0005216">
    <property type="term" value="F:monoatomic ion channel activity"/>
    <property type="evidence" value="ECO:0007669"/>
    <property type="project" value="InterPro"/>
</dbReference>
<feature type="transmembrane region" description="Helical" evidence="5">
    <location>
        <begin position="124"/>
        <end position="144"/>
    </location>
</feature>
<gene>
    <name evidence="7" type="ORF">AK812_SmicGene6810</name>
</gene>
<dbReference type="GO" id="GO:0016020">
    <property type="term" value="C:membrane"/>
    <property type="evidence" value="ECO:0007669"/>
    <property type="project" value="UniProtKB-SubCell"/>
</dbReference>
<evidence type="ECO:0000256" key="1">
    <source>
        <dbReference type="ARBA" id="ARBA00004141"/>
    </source>
</evidence>
<dbReference type="EMBL" id="LSRX01000094">
    <property type="protein sequence ID" value="OLQ09606.1"/>
    <property type="molecule type" value="Genomic_DNA"/>
</dbReference>
<feature type="domain" description="Ion transport" evidence="6">
    <location>
        <begin position="10"/>
        <end position="139"/>
    </location>
</feature>
<reference evidence="7 8" key="1">
    <citation type="submission" date="2016-02" db="EMBL/GenBank/DDBJ databases">
        <title>Genome analysis of coral dinoflagellate symbionts highlights evolutionary adaptations to a symbiotic lifestyle.</title>
        <authorList>
            <person name="Aranda M."/>
            <person name="Li Y."/>
            <person name="Liew Y.J."/>
            <person name="Baumgarten S."/>
            <person name="Simakov O."/>
            <person name="Wilson M."/>
            <person name="Piel J."/>
            <person name="Ashoor H."/>
            <person name="Bougouffa S."/>
            <person name="Bajic V.B."/>
            <person name="Ryu T."/>
            <person name="Ravasi T."/>
            <person name="Bayer T."/>
            <person name="Micklem G."/>
            <person name="Kim H."/>
            <person name="Bhak J."/>
            <person name="Lajeunesse T.C."/>
            <person name="Voolstra C.R."/>
        </authorList>
    </citation>
    <scope>NUCLEOTIDE SEQUENCE [LARGE SCALE GENOMIC DNA]</scope>
    <source>
        <strain evidence="7 8">CCMP2467</strain>
    </source>
</reference>
<name>A0A1Q9EQ93_SYMMI</name>
<evidence type="ECO:0000313" key="7">
    <source>
        <dbReference type="EMBL" id="OLQ09606.1"/>
    </source>
</evidence>
<protein>
    <recommendedName>
        <fullName evidence="6">Ion transport domain-containing protein</fullName>
    </recommendedName>
</protein>
<keyword evidence="4 5" id="KW-0472">Membrane</keyword>
<sequence>MSNDSHQLPIKVSGYLSALRTIVFSIVSTMSSVGWTSLLLVVLFYLFGVLLTQISTDHCRDLKYTSGDSCDDQLNRFWSSVPQSMLTLFLSITNGISWDEAGYTCAVQQGAKEALQPLRQISDIAVVGLLIYIAVTGVFCNMAIESARADKDIATMQQMQKHEAQVEALREVFREINTDRMEIATDDIVTLFMWYGCMNLAGPAKGLQVARMGYESTIIRKEIKAMREDLHFEDSGLISPKLRTSSLLHARPAVFQRLVAKGHGGDLALQTWTVYRRPSLPLAEHRHVAAVSGAAPAWSGEAPFATPLTLTLP</sequence>
<proteinExistence type="predicted"/>
<dbReference type="OrthoDB" id="431891at2759"/>
<keyword evidence="2 5" id="KW-0812">Transmembrane</keyword>
<evidence type="ECO:0000256" key="2">
    <source>
        <dbReference type="ARBA" id="ARBA00022692"/>
    </source>
</evidence>
<accession>A0A1Q9EQ93</accession>
<evidence type="ECO:0000313" key="8">
    <source>
        <dbReference type="Proteomes" id="UP000186817"/>
    </source>
</evidence>
<dbReference type="Proteomes" id="UP000186817">
    <property type="component" value="Unassembled WGS sequence"/>
</dbReference>
<feature type="transmembrane region" description="Helical" evidence="5">
    <location>
        <begin position="21"/>
        <end position="47"/>
    </location>
</feature>
<dbReference type="InterPro" id="IPR005821">
    <property type="entry name" value="Ion_trans_dom"/>
</dbReference>
<dbReference type="AlphaFoldDB" id="A0A1Q9EQ93"/>
<keyword evidence="3 5" id="KW-1133">Transmembrane helix</keyword>
<evidence type="ECO:0000256" key="4">
    <source>
        <dbReference type="ARBA" id="ARBA00023136"/>
    </source>
</evidence>
<evidence type="ECO:0000256" key="5">
    <source>
        <dbReference type="SAM" id="Phobius"/>
    </source>
</evidence>
<evidence type="ECO:0000259" key="6">
    <source>
        <dbReference type="Pfam" id="PF00520"/>
    </source>
</evidence>